<comment type="caution">
    <text evidence="2">The sequence shown here is derived from an EMBL/GenBank/DDBJ whole genome shotgun (WGS) entry which is preliminary data.</text>
</comment>
<organism evidence="2 3">
    <name type="scientific">Actinoplanes couchii</name>
    <dbReference type="NCBI Taxonomy" id="403638"/>
    <lineage>
        <taxon>Bacteria</taxon>
        <taxon>Bacillati</taxon>
        <taxon>Actinomycetota</taxon>
        <taxon>Actinomycetes</taxon>
        <taxon>Micromonosporales</taxon>
        <taxon>Micromonosporaceae</taxon>
        <taxon>Actinoplanes</taxon>
    </lineage>
</organism>
<accession>A0ABQ3XTB7</accession>
<keyword evidence="3" id="KW-1185">Reference proteome</keyword>
<protein>
    <recommendedName>
        <fullName evidence="4">PASTA domain-containing protein</fullName>
    </recommendedName>
</protein>
<sequence length="150" mass="15790">MATLASAAPAATTSAASSAGRPQLRLDTGDDEENRIWAAYNDCLVAKGVKVLAESEGARRIDQSGEPKAAYVACQGKLPLPPPELDEALNPDYAAQWNDNVACLRAHGLKVHVTGPGSWTYDSADVVVPGNESQIQHDCLIETFGNAGTK</sequence>
<feature type="region of interest" description="Disordered" evidence="1">
    <location>
        <begin position="1"/>
        <end position="27"/>
    </location>
</feature>
<evidence type="ECO:0000313" key="3">
    <source>
        <dbReference type="Proteomes" id="UP000612282"/>
    </source>
</evidence>
<evidence type="ECO:0008006" key="4">
    <source>
        <dbReference type="Google" id="ProtNLM"/>
    </source>
</evidence>
<proteinExistence type="predicted"/>
<reference evidence="2 3" key="1">
    <citation type="submission" date="2021-01" db="EMBL/GenBank/DDBJ databases">
        <title>Whole genome shotgun sequence of Actinoplanes couchii NBRC 106145.</title>
        <authorList>
            <person name="Komaki H."/>
            <person name="Tamura T."/>
        </authorList>
    </citation>
    <scope>NUCLEOTIDE SEQUENCE [LARGE SCALE GENOMIC DNA]</scope>
    <source>
        <strain evidence="2 3">NBRC 106145</strain>
    </source>
</reference>
<evidence type="ECO:0000256" key="1">
    <source>
        <dbReference type="SAM" id="MobiDB-lite"/>
    </source>
</evidence>
<dbReference type="Proteomes" id="UP000612282">
    <property type="component" value="Unassembled WGS sequence"/>
</dbReference>
<dbReference type="EMBL" id="BOMG01000135">
    <property type="protein sequence ID" value="GID61713.1"/>
    <property type="molecule type" value="Genomic_DNA"/>
</dbReference>
<evidence type="ECO:0000313" key="2">
    <source>
        <dbReference type="EMBL" id="GID61713.1"/>
    </source>
</evidence>
<name>A0ABQ3XTB7_9ACTN</name>
<gene>
    <name evidence="2" type="ORF">Aco03nite_101170</name>
</gene>
<feature type="compositionally biased region" description="Low complexity" evidence="1">
    <location>
        <begin position="1"/>
        <end position="19"/>
    </location>
</feature>